<dbReference type="Proteomes" id="UP000016930">
    <property type="component" value="Unassembled WGS sequence"/>
</dbReference>
<protein>
    <submittedName>
        <fullName evidence="2">Uncharacterized protein</fullName>
    </submittedName>
</protein>
<name>M2R8D2_CERS8</name>
<dbReference type="HOGENOM" id="CLU_353354_0_0_1"/>
<dbReference type="OrthoDB" id="2977329at2759"/>
<proteinExistence type="predicted"/>
<reference evidence="2 3" key="1">
    <citation type="journal article" date="2012" name="Proc. Natl. Acad. Sci. U.S.A.">
        <title>Comparative genomics of Ceriporiopsis subvermispora and Phanerochaete chrysosporium provide insight into selective ligninolysis.</title>
        <authorList>
            <person name="Fernandez-Fueyo E."/>
            <person name="Ruiz-Duenas F.J."/>
            <person name="Ferreira P."/>
            <person name="Floudas D."/>
            <person name="Hibbett D.S."/>
            <person name="Canessa P."/>
            <person name="Larrondo L.F."/>
            <person name="James T.Y."/>
            <person name="Seelenfreund D."/>
            <person name="Lobos S."/>
            <person name="Polanco R."/>
            <person name="Tello M."/>
            <person name="Honda Y."/>
            <person name="Watanabe T."/>
            <person name="Watanabe T."/>
            <person name="Ryu J.S."/>
            <person name="Kubicek C.P."/>
            <person name="Schmoll M."/>
            <person name="Gaskell J."/>
            <person name="Hammel K.E."/>
            <person name="St John F.J."/>
            <person name="Vanden Wymelenberg A."/>
            <person name="Sabat G."/>
            <person name="Splinter BonDurant S."/>
            <person name="Syed K."/>
            <person name="Yadav J.S."/>
            <person name="Doddapaneni H."/>
            <person name="Subramanian V."/>
            <person name="Lavin J.L."/>
            <person name="Oguiza J.A."/>
            <person name="Perez G."/>
            <person name="Pisabarro A.G."/>
            <person name="Ramirez L."/>
            <person name="Santoyo F."/>
            <person name="Master E."/>
            <person name="Coutinho P.M."/>
            <person name="Henrissat B."/>
            <person name="Lombard V."/>
            <person name="Magnuson J.K."/>
            <person name="Kuees U."/>
            <person name="Hori C."/>
            <person name="Igarashi K."/>
            <person name="Samejima M."/>
            <person name="Held B.W."/>
            <person name="Barry K.W."/>
            <person name="LaButti K.M."/>
            <person name="Lapidus A."/>
            <person name="Lindquist E.A."/>
            <person name="Lucas S.M."/>
            <person name="Riley R."/>
            <person name="Salamov A.A."/>
            <person name="Hoffmeister D."/>
            <person name="Schwenk D."/>
            <person name="Hadar Y."/>
            <person name="Yarden O."/>
            <person name="de Vries R.P."/>
            <person name="Wiebenga A."/>
            <person name="Stenlid J."/>
            <person name="Eastwood D."/>
            <person name="Grigoriev I.V."/>
            <person name="Berka R.M."/>
            <person name="Blanchette R.A."/>
            <person name="Kersten P."/>
            <person name="Martinez A.T."/>
            <person name="Vicuna R."/>
            <person name="Cullen D."/>
        </authorList>
    </citation>
    <scope>NUCLEOTIDE SEQUENCE [LARGE SCALE GENOMIC DNA]</scope>
    <source>
        <strain evidence="2 3">B</strain>
    </source>
</reference>
<feature type="region of interest" description="Disordered" evidence="1">
    <location>
        <begin position="1"/>
        <end position="21"/>
    </location>
</feature>
<evidence type="ECO:0000313" key="2">
    <source>
        <dbReference type="EMBL" id="EMD34931.1"/>
    </source>
</evidence>
<evidence type="ECO:0000313" key="3">
    <source>
        <dbReference type="Proteomes" id="UP000016930"/>
    </source>
</evidence>
<gene>
    <name evidence="2" type="ORF">CERSUDRAFT_75267</name>
</gene>
<keyword evidence="3" id="KW-1185">Reference proteome</keyword>
<dbReference type="EMBL" id="KB445801">
    <property type="protein sequence ID" value="EMD34931.1"/>
    <property type="molecule type" value="Genomic_DNA"/>
</dbReference>
<evidence type="ECO:0000256" key="1">
    <source>
        <dbReference type="SAM" id="MobiDB-lite"/>
    </source>
</evidence>
<feature type="compositionally biased region" description="Basic and acidic residues" evidence="1">
    <location>
        <begin position="331"/>
        <end position="344"/>
    </location>
</feature>
<organism evidence="2 3">
    <name type="scientific">Ceriporiopsis subvermispora (strain B)</name>
    <name type="common">White-rot fungus</name>
    <name type="synonym">Gelatoporia subvermispora</name>
    <dbReference type="NCBI Taxonomy" id="914234"/>
    <lineage>
        <taxon>Eukaryota</taxon>
        <taxon>Fungi</taxon>
        <taxon>Dikarya</taxon>
        <taxon>Basidiomycota</taxon>
        <taxon>Agaricomycotina</taxon>
        <taxon>Agaricomycetes</taxon>
        <taxon>Polyporales</taxon>
        <taxon>Gelatoporiaceae</taxon>
        <taxon>Gelatoporia</taxon>
    </lineage>
</organism>
<accession>M2R8D2</accession>
<sequence length="795" mass="90672">MADPFFAAPVPAQAPPSNPGLLRPGAFIMHRTRRRLFTITSGRGQMPGPRAHPCLIHDDFQDIFGNPCVWVVSMTKGSYYGRPDETGQRRLYRKQELRANWWQPVHWHPASYPTHSHCEIPPDMCTFLGRVIPRSPIDLYYFPIPGLAYDQYNAQYTHEGVCIPYAKPSYMWVGDVGEAITHEETQRYHVMNPHYSIYPLSLHQIHQEMAYWRRLDAPKFDADDTQPPQEAYWRYGEPMDRRNVDEETFAYELQTIGITFSQANQCDILKSRWPPSLTVKLEGPHSPQHARTGSAKDSPIALTGARVRIRNILYVRGLRRGTPDCSTTGARELHSDRNSSRPDHVQPGYTEIAMELEERRQHSLNVKHLWEFIESRVYNLALLDGPSVEDVSTRLSQCCSRPAKDLRGLTCVVRLTQDQLVHVLRGQQRLHGLCSSLQHETLKVCGLVARKWYLPSRIHLFERAFLDDERISAFKDLLDQSPHLGHYIRKITLSTESADHLSCIPSIIKYVDNAEELHLTCITKPFPRAAAFAKIGPVKYLHIYHGRLIEGDTEDLLAIAEYLETFPCITKLSLHTRMADALSGLNITSLRVDSYTPPILVHHFRDHPPVNIERVDIQDHGGGDFNHNLQLIKIVGGRIKVLQIILWQVACVEYIYPVSPAMDQAFGSLTQLKLLKMIASRAYVDYAAELLSRLVAPALETLYMELEYNDSSNYAARFLNACISISDKLSNIDTFPRLCGIMIYVSGSTENEEEWEMMETVVSQLLSRVSARGILKLEFQYVVWNSDAAFRSTGP</sequence>
<feature type="region of interest" description="Disordered" evidence="1">
    <location>
        <begin position="325"/>
        <end position="346"/>
    </location>
</feature>
<feature type="compositionally biased region" description="Low complexity" evidence="1">
    <location>
        <begin position="1"/>
        <end position="11"/>
    </location>
</feature>
<dbReference type="AlphaFoldDB" id="M2R8D2"/>